<evidence type="ECO:0000313" key="2">
    <source>
        <dbReference type="EMBL" id="KAF2483193.1"/>
    </source>
</evidence>
<evidence type="ECO:0008006" key="4">
    <source>
        <dbReference type="Google" id="ProtNLM"/>
    </source>
</evidence>
<evidence type="ECO:0000313" key="3">
    <source>
        <dbReference type="Proteomes" id="UP000799767"/>
    </source>
</evidence>
<gene>
    <name evidence="2" type="ORF">BDY17DRAFT_296987</name>
</gene>
<dbReference type="EMBL" id="MU001635">
    <property type="protein sequence ID" value="KAF2483193.1"/>
    <property type="molecule type" value="Genomic_DNA"/>
</dbReference>
<dbReference type="AlphaFoldDB" id="A0A6A6PUS9"/>
<dbReference type="Pfam" id="PF13826">
    <property type="entry name" value="Monooxy_af470-like"/>
    <property type="match status" value="1"/>
</dbReference>
<dbReference type="SUPFAM" id="SSF54909">
    <property type="entry name" value="Dimeric alpha+beta barrel"/>
    <property type="match status" value="1"/>
</dbReference>
<reference evidence="2" key="1">
    <citation type="journal article" date="2020" name="Stud. Mycol.">
        <title>101 Dothideomycetes genomes: a test case for predicting lifestyles and emergence of pathogens.</title>
        <authorList>
            <person name="Haridas S."/>
            <person name="Albert R."/>
            <person name="Binder M."/>
            <person name="Bloem J."/>
            <person name="Labutti K."/>
            <person name="Salamov A."/>
            <person name="Andreopoulos B."/>
            <person name="Baker S."/>
            <person name="Barry K."/>
            <person name="Bills G."/>
            <person name="Bluhm B."/>
            <person name="Cannon C."/>
            <person name="Castanera R."/>
            <person name="Culley D."/>
            <person name="Daum C."/>
            <person name="Ezra D."/>
            <person name="Gonzalez J."/>
            <person name="Henrissat B."/>
            <person name="Kuo A."/>
            <person name="Liang C."/>
            <person name="Lipzen A."/>
            <person name="Lutzoni F."/>
            <person name="Magnuson J."/>
            <person name="Mondo S."/>
            <person name="Nolan M."/>
            <person name="Ohm R."/>
            <person name="Pangilinan J."/>
            <person name="Park H.-J."/>
            <person name="Ramirez L."/>
            <person name="Alfaro M."/>
            <person name="Sun H."/>
            <person name="Tritt A."/>
            <person name="Yoshinaga Y."/>
            <person name="Zwiers L.-H."/>
            <person name="Turgeon B."/>
            <person name="Goodwin S."/>
            <person name="Spatafora J."/>
            <person name="Crous P."/>
            <person name="Grigoriev I."/>
        </authorList>
    </citation>
    <scope>NUCLEOTIDE SEQUENCE</scope>
    <source>
        <strain evidence="2">CBS 113389</strain>
    </source>
</reference>
<keyword evidence="3" id="KW-1185">Reference proteome</keyword>
<feature type="region of interest" description="Disordered" evidence="1">
    <location>
        <begin position="281"/>
        <end position="302"/>
    </location>
</feature>
<evidence type="ECO:0000256" key="1">
    <source>
        <dbReference type="SAM" id="MobiDB-lite"/>
    </source>
</evidence>
<dbReference type="RefSeq" id="XP_033589763.1">
    <property type="nucleotide sequence ID" value="XM_033733528.1"/>
</dbReference>
<protein>
    <recommendedName>
        <fullName evidence="4">Monooxygenase</fullName>
    </recommendedName>
</protein>
<dbReference type="InterPro" id="IPR011008">
    <property type="entry name" value="Dimeric_a/b-barrel"/>
</dbReference>
<dbReference type="GeneID" id="54474530"/>
<name>A0A6A6PUS9_9PEZI</name>
<dbReference type="InterPro" id="IPR025444">
    <property type="entry name" value="Monooxy_af470"/>
</dbReference>
<dbReference type="OrthoDB" id="3202396at2759"/>
<feature type="region of interest" description="Disordered" evidence="1">
    <location>
        <begin position="1"/>
        <end position="20"/>
    </location>
</feature>
<dbReference type="Proteomes" id="UP000799767">
    <property type="component" value="Unassembled WGS sequence"/>
</dbReference>
<organism evidence="2 3">
    <name type="scientific">Neohortaea acidophila</name>
    <dbReference type="NCBI Taxonomy" id="245834"/>
    <lineage>
        <taxon>Eukaryota</taxon>
        <taxon>Fungi</taxon>
        <taxon>Dikarya</taxon>
        <taxon>Ascomycota</taxon>
        <taxon>Pezizomycotina</taxon>
        <taxon>Dothideomycetes</taxon>
        <taxon>Dothideomycetidae</taxon>
        <taxon>Mycosphaerellales</taxon>
        <taxon>Teratosphaeriaceae</taxon>
        <taxon>Neohortaea</taxon>
    </lineage>
</organism>
<sequence length="302" mass="34212">MSARGQEFQPLFPPQEEKPTSAFAKGQAFPFTYVRDNFNISTWLCFGAFVQTTLFIIADRFGLGRVALLPAIAILAYKTADAYLMSIGWKKNIYMDGVIQKKYSSAFPDASGRYGNKPADSEIVVFLIGTRCNHPLGILAPGVKDIVSYFSSMATDLDKYREEFGFLGMTSWMNSSDRTTNSEIMEVGYFRSIEGLHKFAHSKYHRPGWDWWNKHHKTYPHLSIYHETYHVPKGHWENIYVNSHVSGINTTMTNFTDEMSGKQMWASPIVDASKGLLKTSAGRMSRSNATEHDHLADPYADQ</sequence>
<accession>A0A6A6PUS9</accession>
<proteinExistence type="predicted"/>